<accession>A0A2T0B914</accession>
<dbReference type="Proteomes" id="UP000239471">
    <property type="component" value="Unassembled WGS sequence"/>
</dbReference>
<sequence length="70" mass="8588">MYAYLTRYPNVKTVILLYPHNEKVEREDKKYLESWYLDNDKSKKIRVYTVDLESEEITNKCLKEIIRDIE</sequence>
<evidence type="ECO:0000313" key="2">
    <source>
        <dbReference type="Proteomes" id="UP000239471"/>
    </source>
</evidence>
<organism evidence="1 2">
    <name type="scientific">Clostridium vincentii</name>
    <dbReference type="NCBI Taxonomy" id="52704"/>
    <lineage>
        <taxon>Bacteria</taxon>
        <taxon>Bacillati</taxon>
        <taxon>Bacillota</taxon>
        <taxon>Clostridia</taxon>
        <taxon>Eubacteriales</taxon>
        <taxon>Clostridiaceae</taxon>
        <taxon>Clostridium</taxon>
    </lineage>
</organism>
<proteinExistence type="predicted"/>
<protein>
    <submittedName>
        <fullName evidence="1">Uncharacterized protein</fullName>
    </submittedName>
</protein>
<comment type="caution">
    <text evidence="1">The sequence shown here is derived from an EMBL/GenBank/DDBJ whole genome shotgun (WGS) entry which is preliminary data.</text>
</comment>
<keyword evidence="2" id="KW-1185">Reference proteome</keyword>
<name>A0A2T0B914_9CLOT</name>
<dbReference type="EMBL" id="PVXQ01000046">
    <property type="protein sequence ID" value="PRR80364.1"/>
    <property type="molecule type" value="Genomic_DNA"/>
</dbReference>
<reference evidence="1 2" key="1">
    <citation type="submission" date="2018-03" db="EMBL/GenBank/DDBJ databases">
        <title>Genome sequence of Clostridium vincentii DSM 10228.</title>
        <authorList>
            <person name="Poehlein A."/>
            <person name="Daniel R."/>
        </authorList>
    </citation>
    <scope>NUCLEOTIDE SEQUENCE [LARGE SCALE GENOMIC DNA]</scope>
    <source>
        <strain evidence="1 2">DSM 10228</strain>
    </source>
</reference>
<gene>
    <name evidence="1" type="ORF">CLVI_30510</name>
</gene>
<evidence type="ECO:0000313" key="1">
    <source>
        <dbReference type="EMBL" id="PRR80364.1"/>
    </source>
</evidence>
<dbReference type="AlphaFoldDB" id="A0A2T0B914"/>